<dbReference type="AlphaFoldDB" id="A0A8J2SPL4"/>
<evidence type="ECO:0000256" key="2">
    <source>
        <dbReference type="SAM" id="SignalP"/>
    </source>
</evidence>
<name>A0A8J2SPL4_9STRA</name>
<evidence type="ECO:0000313" key="4">
    <source>
        <dbReference type="Proteomes" id="UP000789595"/>
    </source>
</evidence>
<feature type="chain" id="PRO_5035150287" evidence="2">
    <location>
        <begin position="17"/>
        <end position="189"/>
    </location>
</feature>
<keyword evidence="2" id="KW-0732">Signal</keyword>
<comment type="caution">
    <text evidence="3">The sequence shown here is derived from an EMBL/GenBank/DDBJ whole genome shotgun (WGS) entry which is preliminary data.</text>
</comment>
<dbReference type="EMBL" id="CAKKNE010000003">
    <property type="protein sequence ID" value="CAH0371836.1"/>
    <property type="molecule type" value="Genomic_DNA"/>
</dbReference>
<protein>
    <submittedName>
        <fullName evidence="3">Uncharacterized protein</fullName>
    </submittedName>
</protein>
<organism evidence="3 4">
    <name type="scientific">Pelagomonas calceolata</name>
    <dbReference type="NCBI Taxonomy" id="35677"/>
    <lineage>
        <taxon>Eukaryota</taxon>
        <taxon>Sar</taxon>
        <taxon>Stramenopiles</taxon>
        <taxon>Ochrophyta</taxon>
        <taxon>Pelagophyceae</taxon>
        <taxon>Pelagomonadales</taxon>
        <taxon>Pelagomonadaceae</taxon>
        <taxon>Pelagomonas</taxon>
    </lineage>
</organism>
<feature type="coiled-coil region" evidence="1">
    <location>
        <begin position="58"/>
        <end position="86"/>
    </location>
</feature>
<feature type="signal peptide" evidence="2">
    <location>
        <begin position="1"/>
        <end position="16"/>
    </location>
</feature>
<gene>
    <name evidence="3" type="ORF">PECAL_3P17910</name>
</gene>
<evidence type="ECO:0000256" key="1">
    <source>
        <dbReference type="SAM" id="Coils"/>
    </source>
</evidence>
<dbReference type="Proteomes" id="UP000789595">
    <property type="component" value="Unassembled WGS sequence"/>
</dbReference>
<proteinExistence type="predicted"/>
<accession>A0A8J2SPL4</accession>
<sequence>MRSLLCACVAVAAVSALQPVSRRNGLKHLASGGAALAPLLYPAAAEAAFGKPKALTKKQLAEKEAREKEEAAAAAAAQAAADAESDAEAAAAREREEAAAAAAAKAARADNKGGKGLRRSCASRSQFVRNGECVDRFKGDVPKDAIQRNLGNVAATGDSISGTFSKIGYRRVCDSRSQVLVGGECVGRN</sequence>
<reference evidence="3" key="1">
    <citation type="submission" date="2021-11" db="EMBL/GenBank/DDBJ databases">
        <authorList>
            <consortium name="Genoscope - CEA"/>
            <person name="William W."/>
        </authorList>
    </citation>
    <scope>NUCLEOTIDE SEQUENCE</scope>
</reference>
<evidence type="ECO:0000313" key="3">
    <source>
        <dbReference type="EMBL" id="CAH0371836.1"/>
    </source>
</evidence>
<keyword evidence="1" id="KW-0175">Coiled coil</keyword>
<keyword evidence="4" id="KW-1185">Reference proteome</keyword>